<dbReference type="GO" id="GO:0016020">
    <property type="term" value="C:membrane"/>
    <property type="evidence" value="ECO:0007669"/>
    <property type="project" value="TreeGrafter"/>
</dbReference>
<dbReference type="AlphaFoldDB" id="A0A0A1ZJ64"/>
<keyword evidence="1" id="KW-0812">Transmembrane</keyword>
<feature type="domain" description="Acyltransferase 3" evidence="2">
    <location>
        <begin position="16"/>
        <end position="337"/>
    </location>
</feature>
<accession>A0A0A1ZJ64</accession>
<protein>
    <submittedName>
        <fullName evidence="4">Putative membrane associated acyltransferase</fullName>
    </submittedName>
</protein>
<feature type="transmembrane region" description="Helical" evidence="1">
    <location>
        <begin position="202"/>
        <end position="224"/>
    </location>
</feature>
<dbReference type="InterPro" id="IPR050879">
    <property type="entry name" value="Acyltransferase_3"/>
</dbReference>
<dbReference type="STRING" id="59925.EU91_0199"/>
<keyword evidence="4" id="KW-0808">Transferase</keyword>
<dbReference type="RefSeq" id="WP_052041260.1">
    <property type="nucleotide sequence ID" value="NZ_CP138934.1"/>
</dbReference>
<feature type="transmembrane region" description="Helical" evidence="1">
    <location>
        <begin position="177"/>
        <end position="196"/>
    </location>
</feature>
<dbReference type="PANTHER" id="PTHR23028">
    <property type="entry name" value="ACETYLTRANSFERASE"/>
    <property type="match status" value="1"/>
</dbReference>
<dbReference type="GO" id="GO:0016747">
    <property type="term" value="F:acyltransferase activity, transferring groups other than amino-acyl groups"/>
    <property type="evidence" value="ECO:0007669"/>
    <property type="project" value="InterPro"/>
</dbReference>
<dbReference type="EMBL" id="JNAH01000003">
    <property type="protein sequence ID" value="KGF88268.1"/>
    <property type="molecule type" value="Genomic_DNA"/>
</dbReference>
<keyword evidence="1" id="KW-1133">Transmembrane helix</keyword>
<sequence length="646" mass="74819">MINIENKKLSQSKYRPEIDGLRAFAVIAVIINHFNKDLLPSGYLGVDIFFVISGFVITSAAEKESKNLFDFLSGFYERRIRRLIPGLIFFVLVSSIVICFFNFNSGVSLQTGIASLLGLSNIFLYSKSLDYFGLSADLNMFTHTWSLGVEEQFYFLFPFLIWFSGFAKQTKHGVRNLFLVMVILSVPSLIGFLYLYQNNQPAAYFLMPLRFWEIGAGCLSFLFYKNQNKKGENSSNFLTIILFLLIIFIFISPNEIARLNTLTTICITSLFLLKIRTKHFLYKILTIDKIRYIGLISYSLYLWHWSILVTSRWTIGITKYSILIQIIIMFLMAILSYEFIEKPFRTNIFNFSRFQTFALGIIISLISIFSLLILGKPLKGKLYLGNYKYINLITRSRNNSNKNIVSEYGDYSGNFCHINKGNSSINNFNFERCSIKNNNNKTFYFLGNSHSDHYRETHYLLAKKNKVSIEGISVSECLFPSAEFKRKKCQSQFVILERVKSLIKKDDVIVISNDGIGDNILELNVFIEFVLSKGAKVILFSISPNFEYPVQNCYENWFSKQNKKNCMIPKSQILKRRAQEIKIINNLKKDVFIYDPLNVLCKNNNCSVTDTSGKPLYIDQNHITDYANKNYIYPDFINFLQRNNFL</sequence>
<comment type="caution">
    <text evidence="4">The sequence shown here is derived from an EMBL/GenBank/DDBJ whole genome shotgun (WGS) entry which is preliminary data.</text>
</comment>
<dbReference type="Proteomes" id="UP000030598">
    <property type="component" value="Unassembled WGS sequence"/>
</dbReference>
<evidence type="ECO:0000259" key="2">
    <source>
        <dbReference type="Pfam" id="PF01757"/>
    </source>
</evidence>
<reference evidence="5" key="1">
    <citation type="journal article" date="2014" name="Sci. Data">
        <title>Genomes of diverse isolates of the marine cyanobacterium Prochlorococcus.</title>
        <authorList>
            <person name="Biller S."/>
            <person name="Berube P."/>
            <person name="Thompson J."/>
            <person name="Kelly L."/>
            <person name="Roggensack S."/>
            <person name="Awad L."/>
            <person name="Roache-Johnson K."/>
            <person name="Ding H."/>
            <person name="Giovannoni S.J."/>
            <person name="Moore L.R."/>
            <person name="Chisholm S.W."/>
        </authorList>
    </citation>
    <scope>NUCLEOTIDE SEQUENCE [LARGE SCALE GENOMIC DNA]</scope>
    <source>
        <strain evidence="5">GP2</strain>
    </source>
</reference>
<feature type="transmembrane region" description="Helical" evidence="1">
    <location>
        <begin position="289"/>
        <end position="308"/>
    </location>
</feature>
<feature type="transmembrane region" description="Helical" evidence="1">
    <location>
        <begin position="109"/>
        <end position="126"/>
    </location>
</feature>
<feature type="domain" description="SGNH" evidence="3">
    <location>
        <begin position="416"/>
        <end position="629"/>
    </location>
</feature>
<dbReference type="GO" id="GO:0000271">
    <property type="term" value="P:polysaccharide biosynthetic process"/>
    <property type="evidence" value="ECO:0007669"/>
    <property type="project" value="TreeGrafter"/>
</dbReference>
<name>A0A0A1ZJ64_PROMR</name>
<feature type="transmembrane region" description="Helical" evidence="1">
    <location>
        <begin position="259"/>
        <end position="277"/>
    </location>
</feature>
<proteinExistence type="predicted"/>
<evidence type="ECO:0000313" key="4">
    <source>
        <dbReference type="EMBL" id="KGF88268.1"/>
    </source>
</evidence>
<feature type="transmembrane region" description="Helical" evidence="1">
    <location>
        <begin position="320"/>
        <end position="340"/>
    </location>
</feature>
<dbReference type="eggNOG" id="COG1835">
    <property type="taxonomic scope" value="Bacteria"/>
</dbReference>
<dbReference type="InterPro" id="IPR043968">
    <property type="entry name" value="SGNH"/>
</dbReference>
<dbReference type="InterPro" id="IPR002656">
    <property type="entry name" value="Acyl_transf_3_dom"/>
</dbReference>
<dbReference type="Pfam" id="PF01757">
    <property type="entry name" value="Acyl_transf_3"/>
    <property type="match status" value="1"/>
</dbReference>
<organism evidence="4 5">
    <name type="scientific">Prochlorococcus marinus str. GP2</name>
    <dbReference type="NCBI Taxonomy" id="59925"/>
    <lineage>
        <taxon>Bacteria</taxon>
        <taxon>Bacillati</taxon>
        <taxon>Cyanobacteriota</taxon>
        <taxon>Cyanophyceae</taxon>
        <taxon>Synechococcales</taxon>
        <taxon>Prochlorococcaceae</taxon>
        <taxon>Prochlorococcus</taxon>
    </lineage>
</organism>
<evidence type="ECO:0000313" key="5">
    <source>
        <dbReference type="Proteomes" id="UP000030598"/>
    </source>
</evidence>
<dbReference type="Pfam" id="PF19040">
    <property type="entry name" value="SGNH"/>
    <property type="match status" value="1"/>
</dbReference>
<feature type="transmembrane region" description="Helical" evidence="1">
    <location>
        <begin position="236"/>
        <end position="253"/>
    </location>
</feature>
<keyword evidence="1" id="KW-0472">Membrane</keyword>
<feature type="transmembrane region" description="Helical" evidence="1">
    <location>
        <begin position="41"/>
        <end position="61"/>
    </location>
</feature>
<feature type="transmembrane region" description="Helical" evidence="1">
    <location>
        <begin position="82"/>
        <end position="103"/>
    </location>
</feature>
<gene>
    <name evidence="4" type="ORF">EU91_0199</name>
</gene>
<feature type="transmembrane region" description="Helical" evidence="1">
    <location>
        <begin position="352"/>
        <end position="374"/>
    </location>
</feature>
<evidence type="ECO:0000259" key="3">
    <source>
        <dbReference type="Pfam" id="PF19040"/>
    </source>
</evidence>
<keyword evidence="4" id="KW-0012">Acyltransferase</keyword>
<evidence type="ECO:0000256" key="1">
    <source>
        <dbReference type="SAM" id="Phobius"/>
    </source>
</evidence>
<dbReference type="PANTHER" id="PTHR23028:SF53">
    <property type="entry name" value="ACYL_TRANSF_3 DOMAIN-CONTAINING PROTEIN"/>
    <property type="match status" value="1"/>
</dbReference>